<dbReference type="SUPFAM" id="SSF46938">
    <property type="entry name" value="CRAL/TRIO N-terminal domain"/>
    <property type="match status" value="1"/>
</dbReference>
<dbReference type="SMART" id="SM01100">
    <property type="entry name" value="CRAL_TRIO_N"/>
    <property type="match status" value="1"/>
</dbReference>
<name>A0A9Q1C394_HOLLE</name>
<evidence type="ECO:0000256" key="1">
    <source>
        <dbReference type="SAM" id="MobiDB-lite"/>
    </source>
</evidence>
<dbReference type="PROSITE" id="PS50866">
    <property type="entry name" value="GOLD"/>
    <property type="match status" value="1"/>
</dbReference>
<dbReference type="GO" id="GO:0005737">
    <property type="term" value="C:cytoplasm"/>
    <property type="evidence" value="ECO:0007669"/>
    <property type="project" value="TreeGrafter"/>
</dbReference>
<dbReference type="Pfam" id="PF00650">
    <property type="entry name" value="CRAL_TRIO"/>
    <property type="match status" value="1"/>
</dbReference>
<dbReference type="InterPro" id="IPR009038">
    <property type="entry name" value="GOLD_dom"/>
</dbReference>
<dbReference type="PROSITE" id="PS50191">
    <property type="entry name" value="CRAL_TRIO"/>
    <property type="match status" value="1"/>
</dbReference>
<dbReference type="PANTHER" id="PTHR23324">
    <property type="entry name" value="SEC14 RELATED PROTEIN"/>
    <property type="match status" value="1"/>
</dbReference>
<dbReference type="EMBL" id="JAIZAY010000008">
    <property type="protein sequence ID" value="KAJ8037811.1"/>
    <property type="molecule type" value="Genomic_DNA"/>
</dbReference>
<feature type="region of interest" description="Disordered" evidence="1">
    <location>
        <begin position="731"/>
        <end position="751"/>
    </location>
</feature>
<dbReference type="Pfam" id="PF04707">
    <property type="entry name" value="PRELI"/>
    <property type="match status" value="1"/>
</dbReference>
<feature type="region of interest" description="Disordered" evidence="1">
    <location>
        <begin position="248"/>
        <end position="267"/>
    </location>
</feature>
<comment type="caution">
    <text evidence="5">The sequence shown here is derived from an EMBL/GenBank/DDBJ whole genome shotgun (WGS) entry which is preliminary data.</text>
</comment>
<dbReference type="InterPro" id="IPR051064">
    <property type="entry name" value="SEC14/CRAL-TRIO_domain"/>
</dbReference>
<keyword evidence="6" id="KW-1185">Reference proteome</keyword>
<proteinExistence type="predicted"/>
<evidence type="ECO:0000313" key="6">
    <source>
        <dbReference type="Proteomes" id="UP001152320"/>
    </source>
</evidence>
<sequence>MVQKYHSPVRIYKFSFEMVMAAYERRFPTCPMIPIFLGSDITEEEKSDDGAIHIITRRCRLNLDAPYILKRISGVEHLIFIQRNSLNWRQRTLKIEAWNESFSSRVHVLEGCTYTVHPDNPNWTCFEQTASLEIKSFFGFESSVEKLAVKQYAASLKKGKEILMHYLNELQEEGVTYIPTWQEKHPEEAAVPQKAPLSLENGTVEEVGEATAGKTKAAADSSQMEKSSESNESQNNIAAASSPSIMNKLASSSVQEKEGAVGGVQEADEGTLVDEDYIKNFLGDLTPIQESKLITLREWLSETHKGKMPHDAHLLRFLRARDFNTEKAHEMITASLAWRKQHQVDKILKSWEPPEILKKFFPGSWQYHDRDGRPLFIMRLGQLDVKGLLKAFGEEGILRYVLTINEEGLRRTEEATRKYGKPISSWTCVADCEGLSMRHLWRPGIKALLRMIEVVEANYPETMGRLLIVRAPRVFPVIWTLVSPFIDENTRKKFLIYGGKNYMEAGGLPDYVEPKYIPEFLGGENYCEIPEGGIIPKSYYRSAEEIYSPDELPLCSETVYKLAILQKGVPHEVPVHVTEAQQVLTWDFDVLRGDITFAVLFSKKPLVVLKEVNNAVTSHHPAQGVSNTIVFDKSMTCGVNYNYVEQPLVCKAGESMQGSHICQAAGWYVLQWKYYQSVPSMNRDQKAHHHNKLAKVIFYQEVLASDDFRGSMSSLQSCHSGFSSLSISTTSSKNSQASSQSHSSYHTQVSR</sequence>
<protein>
    <submittedName>
        <fullName evidence="5">SEC14-like protein 1</fullName>
    </submittedName>
</protein>
<dbReference type="OrthoDB" id="30289at2759"/>
<dbReference type="SUPFAM" id="SSF101576">
    <property type="entry name" value="Supernatant protein factor (SPF), C-terminal domain"/>
    <property type="match status" value="1"/>
</dbReference>
<feature type="domain" description="GOLD" evidence="3">
    <location>
        <begin position="556"/>
        <end position="702"/>
    </location>
</feature>
<dbReference type="InterPro" id="IPR006797">
    <property type="entry name" value="PRELI/MSF1_dom"/>
</dbReference>
<dbReference type="InterPro" id="IPR001251">
    <property type="entry name" value="CRAL-TRIO_dom"/>
</dbReference>
<evidence type="ECO:0000313" key="5">
    <source>
        <dbReference type="EMBL" id="KAJ8037811.1"/>
    </source>
</evidence>
<dbReference type="PRINTS" id="PR00180">
    <property type="entry name" value="CRETINALDHBP"/>
</dbReference>
<dbReference type="Proteomes" id="UP001152320">
    <property type="component" value="Chromosome 8"/>
</dbReference>
<feature type="compositionally biased region" description="Low complexity" evidence="1">
    <location>
        <begin position="209"/>
        <end position="238"/>
    </location>
</feature>
<dbReference type="Pfam" id="PF03765">
    <property type="entry name" value="CRAL_TRIO_N"/>
    <property type="match status" value="1"/>
</dbReference>
<dbReference type="Gene3D" id="3.40.525.10">
    <property type="entry name" value="CRAL-TRIO lipid binding domain"/>
    <property type="match status" value="1"/>
</dbReference>
<organism evidence="5 6">
    <name type="scientific">Holothuria leucospilota</name>
    <name type="common">Black long sea cucumber</name>
    <name type="synonym">Mertensiothuria leucospilota</name>
    <dbReference type="NCBI Taxonomy" id="206669"/>
    <lineage>
        <taxon>Eukaryota</taxon>
        <taxon>Metazoa</taxon>
        <taxon>Echinodermata</taxon>
        <taxon>Eleutherozoa</taxon>
        <taxon>Echinozoa</taxon>
        <taxon>Holothuroidea</taxon>
        <taxon>Aspidochirotacea</taxon>
        <taxon>Aspidochirotida</taxon>
        <taxon>Holothuriidae</taxon>
        <taxon>Holothuria</taxon>
    </lineage>
</organism>
<dbReference type="PANTHER" id="PTHR23324:SF66">
    <property type="entry name" value="PROTEIN REAL-TIME"/>
    <property type="match status" value="1"/>
</dbReference>
<dbReference type="Gene3D" id="2.60.120.680">
    <property type="entry name" value="GOLD domain"/>
    <property type="match status" value="1"/>
</dbReference>
<evidence type="ECO:0000259" key="2">
    <source>
        <dbReference type="PROSITE" id="PS50191"/>
    </source>
</evidence>
<evidence type="ECO:0000259" key="4">
    <source>
        <dbReference type="PROSITE" id="PS50904"/>
    </source>
</evidence>
<dbReference type="InterPro" id="IPR011074">
    <property type="entry name" value="CRAL/TRIO_N_dom"/>
</dbReference>
<dbReference type="SUPFAM" id="SSF52087">
    <property type="entry name" value="CRAL/TRIO domain"/>
    <property type="match status" value="1"/>
</dbReference>
<accession>A0A9Q1C394</accession>
<dbReference type="CDD" id="cd00170">
    <property type="entry name" value="SEC14"/>
    <property type="match status" value="1"/>
</dbReference>
<dbReference type="PROSITE" id="PS50904">
    <property type="entry name" value="PRELI_MSF1"/>
    <property type="match status" value="1"/>
</dbReference>
<feature type="region of interest" description="Disordered" evidence="1">
    <location>
        <begin position="206"/>
        <end position="238"/>
    </location>
</feature>
<feature type="domain" description="PRELI/MSF1" evidence="4">
    <location>
        <begin position="3"/>
        <end position="175"/>
    </location>
</feature>
<gene>
    <name evidence="5" type="ORF">HOLleu_18718</name>
</gene>
<dbReference type="SMART" id="SM00516">
    <property type="entry name" value="SEC14"/>
    <property type="match status" value="1"/>
</dbReference>
<evidence type="ECO:0000259" key="3">
    <source>
        <dbReference type="PROSITE" id="PS50866"/>
    </source>
</evidence>
<reference evidence="5" key="1">
    <citation type="submission" date="2021-10" db="EMBL/GenBank/DDBJ databases">
        <title>Tropical sea cucumber genome reveals ecological adaptation and Cuvierian tubules defense mechanism.</title>
        <authorList>
            <person name="Chen T."/>
        </authorList>
    </citation>
    <scope>NUCLEOTIDE SEQUENCE</scope>
    <source>
        <strain evidence="5">Nanhai2018</strain>
        <tissue evidence="5">Muscle</tissue>
    </source>
</reference>
<feature type="domain" description="CRAL-TRIO" evidence="2">
    <location>
        <begin position="353"/>
        <end position="529"/>
    </location>
</feature>
<dbReference type="AlphaFoldDB" id="A0A9Q1C394"/>
<dbReference type="InterPro" id="IPR036865">
    <property type="entry name" value="CRAL-TRIO_dom_sf"/>
</dbReference>
<dbReference type="InterPro" id="IPR036273">
    <property type="entry name" value="CRAL/TRIO_N_dom_sf"/>
</dbReference>
<dbReference type="InterPro" id="IPR036598">
    <property type="entry name" value="GOLD_dom_sf"/>
</dbReference>